<organism evidence="1">
    <name type="scientific">marine sediment metagenome</name>
    <dbReference type="NCBI Taxonomy" id="412755"/>
    <lineage>
        <taxon>unclassified sequences</taxon>
        <taxon>metagenomes</taxon>
        <taxon>ecological metagenomes</taxon>
    </lineage>
</organism>
<reference evidence="1" key="1">
    <citation type="journal article" date="2015" name="Nature">
        <title>Complex archaea that bridge the gap between prokaryotes and eukaryotes.</title>
        <authorList>
            <person name="Spang A."/>
            <person name="Saw J.H."/>
            <person name="Jorgensen S.L."/>
            <person name="Zaremba-Niedzwiedzka K."/>
            <person name="Martijn J."/>
            <person name="Lind A.E."/>
            <person name="van Eijk R."/>
            <person name="Schleper C."/>
            <person name="Guy L."/>
            <person name="Ettema T.J."/>
        </authorList>
    </citation>
    <scope>NUCLEOTIDE SEQUENCE</scope>
</reference>
<name>A0A0F9WKT5_9ZZZZ</name>
<dbReference type="AlphaFoldDB" id="A0A0F9WKT5"/>
<evidence type="ECO:0000313" key="1">
    <source>
        <dbReference type="EMBL" id="KKN86631.1"/>
    </source>
</evidence>
<gene>
    <name evidence="1" type="ORF">LCGC14_0268080</name>
</gene>
<sequence>METMTVDRRYDCPKCGKIDIGAKSTWFVLKKIIGHLEKHVKEDSRPLVYEHEMEAYNQVLKLTEEKIDASIGLNKENSFSDTMKSALRDLDAELKIYPEKKEKDEEHE</sequence>
<protein>
    <submittedName>
        <fullName evidence="1">Uncharacterized protein</fullName>
    </submittedName>
</protein>
<accession>A0A0F9WKT5</accession>
<proteinExistence type="predicted"/>
<dbReference type="EMBL" id="LAZR01000146">
    <property type="protein sequence ID" value="KKN86631.1"/>
    <property type="molecule type" value="Genomic_DNA"/>
</dbReference>
<comment type="caution">
    <text evidence="1">The sequence shown here is derived from an EMBL/GenBank/DDBJ whole genome shotgun (WGS) entry which is preliminary data.</text>
</comment>